<feature type="binding site" evidence="1">
    <location>
        <position position="93"/>
    </location>
    <ligand>
        <name>Mg(2+)</name>
        <dbReference type="ChEBI" id="CHEBI:18420"/>
        <label>2</label>
    </ligand>
</feature>
<dbReference type="OrthoDB" id="9772456at2"/>
<dbReference type="PANTHER" id="PTHR20854:SF4">
    <property type="entry name" value="INOSITOL-1-MONOPHOSPHATASE-RELATED"/>
    <property type="match status" value="1"/>
</dbReference>
<dbReference type="Gene3D" id="3.30.540.10">
    <property type="entry name" value="Fructose-1,6-Bisphosphatase, subunit A, domain 1"/>
    <property type="match status" value="1"/>
</dbReference>
<keyword evidence="1" id="KW-0479">Metal-binding</keyword>
<dbReference type="PANTHER" id="PTHR20854">
    <property type="entry name" value="INOSITOL MONOPHOSPHATASE"/>
    <property type="match status" value="1"/>
</dbReference>
<dbReference type="Pfam" id="PF00459">
    <property type="entry name" value="Inositol_P"/>
    <property type="match status" value="1"/>
</dbReference>
<gene>
    <name evidence="2" type="ORF">CYJ76_00535</name>
</gene>
<dbReference type="GO" id="GO:0006020">
    <property type="term" value="P:inositol metabolic process"/>
    <property type="evidence" value="ECO:0007669"/>
    <property type="project" value="TreeGrafter"/>
</dbReference>
<organism evidence="2 3">
    <name type="scientific">Kytococcus schroeteri</name>
    <dbReference type="NCBI Taxonomy" id="138300"/>
    <lineage>
        <taxon>Bacteria</taxon>
        <taxon>Bacillati</taxon>
        <taxon>Actinomycetota</taxon>
        <taxon>Actinomycetes</taxon>
        <taxon>Micrococcales</taxon>
        <taxon>Kytococcaceae</taxon>
        <taxon>Kytococcus</taxon>
    </lineage>
</organism>
<dbReference type="RefSeq" id="WP_101848930.1">
    <property type="nucleotide sequence ID" value="NZ_PKIZ01000001.1"/>
</dbReference>
<dbReference type="Gene3D" id="3.40.190.80">
    <property type="match status" value="1"/>
</dbReference>
<dbReference type="PRINTS" id="PR00377">
    <property type="entry name" value="IMPHPHTASES"/>
</dbReference>
<dbReference type="GO" id="GO:0007165">
    <property type="term" value="P:signal transduction"/>
    <property type="evidence" value="ECO:0007669"/>
    <property type="project" value="TreeGrafter"/>
</dbReference>
<sequence>MDSSDRTIWTDDAALAADLVREAGQLAARMRGDGIDARHKTSSSDVVTAADHAAEELVTSRLATARSDDGIVGEEGAARAGTSGRTWVIDPVDGTFNFVQGLDAWCSALALTTDADARRPGDGSVALGAVHHPASGTTWVGGPGVPTTRDGVELPRIADRPLEDCAVATYLHTRWFGVPEVAEPFAAAVQPAKVLRMVGSGSLDLAAVADGRMDLWLHHSVPAWDWMPGCALVEGAGGVARQVEVRGYTWSVAGPPSAAAQVVDLLAQGG</sequence>
<feature type="binding site" evidence="1">
    <location>
        <position position="90"/>
    </location>
    <ligand>
        <name>Mg(2+)</name>
        <dbReference type="ChEBI" id="CHEBI:18420"/>
        <label>2</label>
    </ligand>
</feature>
<comment type="caution">
    <text evidence="2">The sequence shown here is derived from an EMBL/GenBank/DDBJ whole genome shotgun (WGS) entry which is preliminary data.</text>
</comment>
<dbReference type="GO" id="GO:0008934">
    <property type="term" value="F:inositol monophosphate 1-phosphatase activity"/>
    <property type="evidence" value="ECO:0007669"/>
    <property type="project" value="TreeGrafter"/>
</dbReference>
<comment type="cofactor">
    <cofactor evidence="1">
        <name>Mg(2+)</name>
        <dbReference type="ChEBI" id="CHEBI:18420"/>
    </cofactor>
</comment>
<keyword evidence="3" id="KW-1185">Reference proteome</keyword>
<keyword evidence="1" id="KW-0460">Magnesium</keyword>
<feature type="binding site" evidence="1">
    <location>
        <position position="74"/>
    </location>
    <ligand>
        <name>Mg(2+)</name>
        <dbReference type="ChEBI" id="CHEBI:18420"/>
        <label>1</label>
        <note>catalytic</note>
    </ligand>
</feature>
<dbReference type="AlphaFoldDB" id="A0A2I1PDV4"/>
<evidence type="ECO:0000313" key="3">
    <source>
        <dbReference type="Proteomes" id="UP000234206"/>
    </source>
</evidence>
<dbReference type="SUPFAM" id="SSF56655">
    <property type="entry name" value="Carbohydrate phosphatase"/>
    <property type="match status" value="1"/>
</dbReference>
<feature type="binding site" evidence="1">
    <location>
        <position position="225"/>
    </location>
    <ligand>
        <name>Mg(2+)</name>
        <dbReference type="ChEBI" id="CHEBI:18420"/>
        <label>1</label>
        <note>catalytic</note>
    </ligand>
</feature>
<dbReference type="InterPro" id="IPR000760">
    <property type="entry name" value="Inositol_monophosphatase-like"/>
</dbReference>
<dbReference type="EMBL" id="PKIZ01000001">
    <property type="protein sequence ID" value="PKZ42780.1"/>
    <property type="molecule type" value="Genomic_DNA"/>
</dbReference>
<dbReference type="GO" id="GO:0046872">
    <property type="term" value="F:metal ion binding"/>
    <property type="evidence" value="ECO:0007669"/>
    <property type="project" value="UniProtKB-KW"/>
</dbReference>
<accession>A0A2I1PDV4</accession>
<name>A0A2I1PDV4_9MICO</name>
<dbReference type="Proteomes" id="UP000234206">
    <property type="component" value="Unassembled WGS sequence"/>
</dbReference>
<evidence type="ECO:0000313" key="2">
    <source>
        <dbReference type="EMBL" id="PKZ42780.1"/>
    </source>
</evidence>
<proteinExistence type="predicted"/>
<protein>
    <submittedName>
        <fullName evidence="2">Inositol monophosphatase</fullName>
    </submittedName>
</protein>
<evidence type="ECO:0000256" key="1">
    <source>
        <dbReference type="PIRSR" id="PIRSR600760-2"/>
    </source>
</evidence>
<dbReference type="CDD" id="cd01637">
    <property type="entry name" value="IMPase_like"/>
    <property type="match status" value="1"/>
</dbReference>
<reference evidence="2 3" key="1">
    <citation type="submission" date="2017-12" db="EMBL/GenBank/DDBJ databases">
        <title>Phylogenetic diversity of female urinary microbiome.</title>
        <authorList>
            <person name="Thomas-White K."/>
            <person name="Wolfe A.J."/>
        </authorList>
    </citation>
    <scope>NUCLEOTIDE SEQUENCE [LARGE SCALE GENOMIC DNA]</scope>
    <source>
        <strain evidence="2 3">UMB1298</strain>
    </source>
</reference>